<dbReference type="InterPro" id="IPR039740">
    <property type="entry name" value="CNOT10"/>
</dbReference>
<sequence length="841" mass="89308">MAVILDATQAAPSKEQEAKELFEKDDYQRCLQVLDQVTLSPNKDVKVLHNRALADFYQAGGKEAQLLQERLQACQARNDELRQAAEAELDGAVSPSGATSFRESFSADGAAKAAEPLSWDYQTATLTYNLALVHYQQHRYSQAATLLEPLYTNLEPLDEDVALRVCLLLLDVHLANRQPAKAANVLSFLEKLFSVYFPTTWLSSNNRDERPRGRSGGRERGDSAERGEDAEPSTRPGTPAESSSVEGGHSRNTSEDNFDEDAGTAPAQSRGRNGKGFEGFAGFSKPLPIEAEDLKLRLHLGRARLLMLTQNLKSMKREVKAALALSKEHTHALTLKAQLECSRANYRKAIKLLVSAHTPDAQVSQTSRAAFLGNLGNVHHYLGKRSLASLYFSKALVEVPRSLAEGAQTDGQAVLYSAALEQLVAGNAVAAAQCFQQVGGQSALRLLRLGEACIAAHSKGLLGSAHGGESSEAVSSYGDKQVRVTVGGEGPWKTVVHRKQDGGSVTVVGAESSRSLEADEQEGGAALGGLSLGYAKQCLEKVLAVSEGAKHTEGLQTERGGGGRRMANGTVEARKSNGESAHKRNGNGKAGGSASAEDGVGSSEGVRPSGSAPITLGQGTQEPGLRQVVLSSSLKAGLAAYEAEQKRKNELIQQSARVGLAYVDLCLGNPARALAHVEASLRIAGIGRVNSLLARTYAAEALCLLGRPGEAINHLSVALTELTSSSSDPLPPVPEQGPVPDKEQVAAVPVGKPRDWQADLTGPGARAALYANLAALYAKKGELAEAQRCIARACQICRESPSVLLAGILVQLKANGEEAALSKLREARMQWVESSLPGQRT</sequence>
<dbReference type="OMA" id="RAVVNFY"/>
<dbReference type="GO" id="GO:0017148">
    <property type="term" value="P:negative regulation of translation"/>
    <property type="evidence" value="ECO:0000318"/>
    <property type="project" value="GO_Central"/>
</dbReference>
<keyword evidence="4" id="KW-1185">Reference proteome</keyword>
<name>A0A1Y1HRV1_KLENI</name>
<feature type="compositionally biased region" description="Basic and acidic residues" evidence="2">
    <location>
        <begin position="206"/>
        <end position="229"/>
    </location>
</feature>
<evidence type="ECO:0000313" key="3">
    <source>
        <dbReference type="EMBL" id="GAQ79297.1"/>
    </source>
</evidence>
<dbReference type="GO" id="GO:0030014">
    <property type="term" value="C:CCR4-NOT complex"/>
    <property type="evidence" value="ECO:0000318"/>
    <property type="project" value="GO_Central"/>
</dbReference>
<dbReference type="InterPro" id="IPR011990">
    <property type="entry name" value="TPR-like_helical_dom_sf"/>
</dbReference>
<comment type="similarity">
    <text evidence="1">Belongs to the CNOT10 family.</text>
</comment>
<protein>
    <submittedName>
        <fullName evidence="3">CCR4-NOT transcription complex subunit 10</fullName>
    </submittedName>
</protein>
<dbReference type="InterPro" id="IPR019734">
    <property type="entry name" value="TPR_rpt"/>
</dbReference>
<feature type="region of interest" description="Disordered" evidence="2">
    <location>
        <begin position="204"/>
        <end position="277"/>
    </location>
</feature>
<proteinExistence type="inferred from homology"/>
<dbReference type="Gene3D" id="1.25.40.10">
    <property type="entry name" value="Tetratricopeptide repeat domain"/>
    <property type="match status" value="2"/>
</dbReference>
<dbReference type="PANTHER" id="PTHR12979">
    <property type="entry name" value="CCR4-NOT TRANSCRIPTION COMPLEX SUBUNIT 10"/>
    <property type="match status" value="1"/>
</dbReference>
<evidence type="ECO:0000256" key="2">
    <source>
        <dbReference type="SAM" id="MobiDB-lite"/>
    </source>
</evidence>
<dbReference type="STRING" id="105231.A0A1Y1HRV1"/>
<dbReference type="PANTHER" id="PTHR12979:SF5">
    <property type="entry name" value="CCR4-NOT TRANSCRIPTION COMPLEX SUBUNIT 10"/>
    <property type="match status" value="1"/>
</dbReference>
<dbReference type="SUPFAM" id="SSF48452">
    <property type="entry name" value="TPR-like"/>
    <property type="match status" value="2"/>
</dbReference>
<accession>A0A1Y1HRV1</accession>
<reference evidence="3 4" key="1">
    <citation type="journal article" date="2014" name="Nat. Commun.">
        <title>Klebsormidium flaccidum genome reveals primary factors for plant terrestrial adaptation.</title>
        <authorList>
            <person name="Hori K."/>
            <person name="Maruyama F."/>
            <person name="Fujisawa T."/>
            <person name="Togashi T."/>
            <person name="Yamamoto N."/>
            <person name="Seo M."/>
            <person name="Sato S."/>
            <person name="Yamada T."/>
            <person name="Mori H."/>
            <person name="Tajima N."/>
            <person name="Moriyama T."/>
            <person name="Ikeuchi M."/>
            <person name="Watanabe M."/>
            <person name="Wada H."/>
            <person name="Kobayashi K."/>
            <person name="Saito M."/>
            <person name="Masuda T."/>
            <person name="Sasaki-Sekimoto Y."/>
            <person name="Mashiguchi K."/>
            <person name="Awai K."/>
            <person name="Shimojima M."/>
            <person name="Masuda S."/>
            <person name="Iwai M."/>
            <person name="Nobusawa T."/>
            <person name="Narise T."/>
            <person name="Kondo S."/>
            <person name="Saito H."/>
            <person name="Sato R."/>
            <person name="Murakawa M."/>
            <person name="Ihara Y."/>
            <person name="Oshima-Yamada Y."/>
            <person name="Ohtaka K."/>
            <person name="Satoh M."/>
            <person name="Sonobe K."/>
            <person name="Ishii M."/>
            <person name="Ohtani R."/>
            <person name="Kanamori-Sato M."/>
            <person name="Honoki R."/>
            <person name="Miyazaki D."/>
            <person name="Mochizuki H."/>
            <person name="Umetsu J."/>
            <person name="Higashi K."/>
            <person name="Shibata D."/>
            <person name="Kamiya Y."/>
            <person name="Sato N."/>
            <person name="Nakamura Y."/>
            <person name="Tabata S."/>
            <person name="Ida S."/>
            <person name="Kurokawa K."/>
            <person name="Ohta H."/>
        </authorList>
    </citation>
    <scope>NUCLEOTIDE SEQUENCE [LARGE SCALE GENOMIC DNA]</scope>
    <source>
        <strain evidence="3 4">NIES-2285</strain>
    </source>
</reference>
<evidence type="ECO:0000256" key="1">
    <source>
        <dbReference type="ARBA" id="ARBA00010080"/>
    </source>
</evidence>
<dbReference type="SMART" id="SM00028">
    <property type="entry name" value="TPR"/>
    <property type="match status" value="2"/>
</dbReference>
<feature type="region of interest" description="Disordered" evidence="2">
    <location>
        <begin position="573"/>
        <end position="620"/>
    </location>
</feature>
<feature type="compositionally biased region" description="Basic and acidic residues" evidence="2">
    <location>
        <begin position="573"/>
        <end position="582"/>
    </location>
</feature>
<dbReference type="GO" id="GO:0006402">
    <property type="term" value="P:mRNA catabolic process"/>
    <property type="evidence" value="ECO:0000318"/>
    <property type="project" value="GO_Central"/>
</dbReference>
<gene>
    <name evidence="3" type="ORF">KFL_000280020</name>
</gene>
<dbReference type="OrthoDB" id="25157at2759"/>
<evidence type="ECO:0000313" key="4">
    <source>
        <dbReference type="Proteomes" id="UP000054558"/>
    </source>
</evidence>
<organism evidence="3 4">
    <name type="scientific">Klebsormidium nitens</name>
    <name type="common">Green alga</name>
    <name type="synonym">Ulothrix nitens</name>
    <dbReference type="NCBI Taxonomy" id="105231"/>
    <lineage>
        <taxon>Eukaryota</taxon>
        <taxon>Viridiplantae</taxon>
        <taxon>Streptophyta</taxon>
        <taxon>Klebsormidiophyceae</taxon>
        <taxon>Klebsormidiales</taxon>
        <taxon>Klebsormidiaceae</taxon>
        <taxon>Klebsormidium</taxon>
    </lineage>
</organism>
<dbReference type="AlphaFoldDB" id="A0A1Y1HRV1"/>
<dbReference type="Proteomes" id="UP000054558">
    <property type="component" value="Unassembled WGS sequence"/>
</dbReference>
<dbReference type="EMBL" id="DF236977">
    <property type="protein sequence ID" value="GAQ79297.1"/>
    <property type="molecule type" value="Genomic_DNA"/>
</dbReference>